<dbReference type="EMBL" id="PYGD01000006">
    <property type="protein sequence ID" value="PSK91183.1"/>
    <property type="molecule type" value="Genomic_DNA"/>
</dbReference>
<keyword evidence="1" id="KW-0472">Membrane</keyword>
<keyword evidence="3" id="KW-1185">Reference proteome</keyword>
<reference evidence="2 3" key="1">
    <citation type="submission" date="2018-03" db="EMBL/GenBank/DDBJ databases">
        <title>Genomic Encyclopedia of Type Strains, Phase III (KMG-III): the genomes of soil and plant-associated and newly described type strains.</title>
        <authorList>
            <person name="Whitman W."/>
        </authorList>
    </citation>
    <scope>NUCLEOTIDE SEQUENCE [LARGE SCALE GENOMIC DNA]</scope>
    <source>
        <strain evidence="2 3">CGMCC 1.12700</strain>
    </source>
</reference>
<dbReference type="AlphaFoldDB" id="A0A2P8D1S7"/>
<name>A0A2P8D1S7_9BACT</name>
<organism evidence="2 3">
    <name type="scientific">Taibaiella chishuiensis</name>
    <dbReference type="NCBI Taxonomy" id="1434707"/>
    <lineage>
        <taxon>Bacteria</taxon>
        <taxon>Pseudomonadati</taxon>
        <taxon>Bacteroidota</taxon>
        <taxon>Chitinophagia</taxon>
        <taxon>Chitinophagales</taxon>
        <taxon>Chitinophagaceae</taxon>
        <taxon>Taibaiella</taxon>
    </lineage>
</organism>
<keyword evidence="1" id="KW-0812">Transmembrane</keyword>
<evidence type="ECO:0000313" key="2">
    <source>
        <dbReference type="EMBL" id="PSK91183.1"/>
    </source>
</evidence>
<proteinExistence type="predicted"/>
<keyword evidence="1" id="KW-1133">Transmembrane helix</keyword>
<accession>A0A2P8D1S7</accession>
<comment type="caution">
    <text evidence="2">The sequence shown here is derived from an EMBL/GenBank/DDBJ whole genome shotgun (WGS) entry which is preliminary data.</text>
</comment>
<dbReference type="Proteomes" id="UP000240572">
    <property type="component" value="Unassembled WGS sequence"/>
</dbReference>
<gene>
    <name evidence="2" type="ORF">B0I18_106195</name>
</gene>
<feature type="transmembrane region" description="Helical" evidence="1">
    <location>
        <begin position="20"/>
        <end position="39"/>
    </location>
</feature>
<protein>
    <submittedName>
        <fullName evidence="2">Uncharacterized protein</fullName>
    </submittedName>
</protein>
<evidence type="ECO:0000256" key="1">
    <source>
        <dbReference type="SAM" id="Phobius"/>
    </source>
</evidence>
<evidence type="ECO:0000313" key="3">
    <source>
        <dbReference type="Proteomes" id="UP000240572"/>
    </source>
</evidence>
<sequence>MPANDRYVPVIHRQAIYYRVLTWLTGILLWYCPLLPAYAQTVLRLEHIDRISYQPGSGTLSFYEQQDTLYRQVFPVLGNVIENGSTLPRKTGAWQWSQDLFHPGDSIVDINQLEAVSAAALFRHLQYRYRVTETRNGDTAYSILGLFNPGKALIQDIYYDKSRRNDSNVVVPEYDFYVKDFVLLQLRADRHIVLYQRDEGFLLPLHSGLYIFLKDHAFHRLPVERLKADVAWKKEEEQVKQVVRNNNLPNNNYFVEHTDDNREVLTDDFGIRLLPGTYDRIERTRYFLLASRDQKTTACNIFLEPLAREDTVRAHNRQKHSYVYTGTDLACKELLPPVMDSISRFDNQGYLKLLICRDGLKGIYPVHTEPAYRYLGKPTSGFVRFQLKNGIKGWLNLQLKEELTDQD</sequence>